<dbReference type="Pfam" id="PF06119">
    <property type="entry name" value="NIDO"/>
    <property type="match status" value="1"/>
</dbReference>
<dbReference type="PROSITE" id="PS50041">
    <property type="entry name" value="C_TYPE_LECTIN_2"/>
    <property type="match status" value="1"/>
</dbReference>
<evidence type="ECO:0000259" key="2">
    <source>
        <dbReference type="PROSITE" id="PS50041"/>
    </source>
</evidence>
<dbReference type="SMART" id="SM00034">
    <property type="entry name" value="CLECT"/>
    <property type="match status" value="1"/>
</dbReference>
<feature type="domain" description="C-type lectin" evidence="2">
    <location>
        <begin position="441"/>
        <end position="557"/>
    </location>
</feature>
<keyword evidence="1" id="KW-0732">Signal</keyword>
<protein>
    <submittedName>
        <fullName evidence="5">Uncharacterized protein LOC100377734</fullName>
    </submittedName>
</protein>
<dbReference type="InterPro" id="IPR016186">
    <property type="entry name" value="C-type_lectin-like/link_sf"/>
</dbReference>
<dbReference type="RefSeq" id="XP_006819283.1">
    <property type="nucleotide sequence ID" value="XM_006819220.1"/>
</dbReference>
<dbReference type="InterPro" id="IPR051495">
    <property type="entry name" value="Epithelial_Barrier/Signaling"/>
</dbReference>
<feature type="chain" id="PRO_5045593153" evidence="1">
    <location>
        <begin position="23"/>
        <end position="576"/>
    </location>
</feature>
<evidence type="ECO:0000313" key="4">
    <source>
        <dbReference type="Proteomes" id="UP000694865"/>
    </source>
</evidence>
<dbReference type="PROSITE" id="PS51220">
    <property type="entry name" value="NIDO"/>
    <property type="match status" value="1"/>
</dbReference>
<dbReference type="PANTHER" id="PTHR13802:SF59">
    <property type="entry name" value="SUSHI DOMAIN-CONTAINING PROTEIN 2"/>
    <property type="match status" value="1"/>
</dbReference>
<dbReference type="InterPro" id="IPR003886">
    <property type="entry name" value="NIDO_dom"/>
</dbReference>
<sequence>MASCVHIILLLALVSSFPDVHADTGGLTQNEFDYILDYVLNNDGTFMGNLADFINDVRSSIPDFDTFPLVVKTSLVDAAVSNSLSTDVIDMINDESVTWAEACYAYVDVESIWNAAILGTEDLKFRMQANCQVFYSYGTTLNDGDYDTGIDDDDDSYSNFYDYSEYYSDFYDYYDSEENMQSTYNPCSDDCNKFYPYGSVFDDNANRINDDGSSGEINIIPAFPFFGNTHSSLWVNTNGVISFVKEIWEYTPIAFPLGNEYTMVAPFWADVNTRNGGNVYWRETTDPKIVARAIKDINTYTCDLLDVVWVFIATWDNTAFYGAESDASRELRNTFQAVLISDGEKSFAIYNYCDIEWTTGEASDGNTQGIGGTPAQVGFNAGDGVTFFAVPSSFKPEVIDIEETTNVGVPGRYVFQLNGENIIEACSCIEPNCVVVGCNRYEIHTTEIKWAKAKTKCEMDGGRLATLNTHHIYKTVRQYILTNALDEEVNKGFWIGLNDRDSEGNFVWSDGSTLEPGDFSRWAADQPNDNHQGDPINGQDCVQLWAERALKWDDDYCGDNPEGEKRKKGYICEIPC</sequence>
<dbReference type="SMART" id="SM00539">
    <property type="entry name" value="NIDO"/>
    <property type="match status" value="1"/>
</dbReference>
<dbReference type="Gene3D" id="3.10.100.10">
    <property type="entry name" value="Mannose-Binding Protein A, subunit A"/>
    <property type="match status" value="1"/>
</dbReference>
<feature type="signal peptide" evidence="1">
    <location>
        <begin position="1"/>
        <end position="22"/>
    </location>
</feature>
<accession>A0ABM0MGZ2</accession>
<dbReference type="InterPro" id="IPR001304">
    <property type="entry name" value="C-type_lectin-like"/>
</dbReference>
<organism evidence="4 5">
    <name type="scientific">Saccoglossus kowalevskii</name>
    <name type="common">Acorn worm</name>
    <dbReference type="NCBI Taxonomy" id="10224"/>
    <lineage>
        <taxon>Eukaryota</taxon>
        <taxon>Metazoa</taxon>
        <taxon>Hemichordata</taxon>
        <taxon>Enteropneusta</taxon>
        <taxon>Harrimaniidae</taxon>
        <taxon>Saccoglossus</taxon>
    </lineage>
</organism>
<dbReference type="PANTHER" id="PTHR13802">
    <property type="entry name" value="MUCIN 4-RELATED"/>
    <property type="match status" value="1"/>
</dbReference>
<evidence type="ECO:0000256" key="1">
    <source>
        <dbReference type="SAM" id="SignalP"/>
    </source>
</evidence>
<dbReference type="InterPro" id="IPR016187">
    <property type="entry name" value="CTDL_fold"/>
</dbReference>
<gene>
    <name evidence="5" type="primary">LOC100377734</name>
</gene>
<dbReference type="SUPFAM" id="SSF56436">
    <property type="entry name" value="C-type lectin-like"/>
    <property type="match status" value="1"/>
</dbReference>
<feature type="domain" description="NIDO" evidence="3">
    <location>
        <begin position="266"/>
        <end position="420"/>
    </location>
</feature>
<evidence type="ECO:0000313" key="5">
    <source>
        <dbReference type="RefSeq" id="XP_006819283.1"/>
    </source>
</evidence>
<evidence type="ECO:0000259" key="3">
    <source>
        <dbReference type="PROSITE" id="PS51220"/>
    </source>
</evidence>
<proteinExistence type="predicted"/>
<dbReference type="Proteomes" id="UP000694865">
    <property type="component" value="Unplaced"/>
</dbReference>
<keyword evidence="4" id="KW-1185">Reference proteome</keyword>
<name>A0ABM0MGZ2_SACKO</name>
<dbReference type="Pfam" id="PF00059">
    <property type="entry name" value="Lectin_C"/>
    <property type="match status" value="1"/>
</dbReference>
<dbReference type="GeneID" id="100377734"/>
<reference evidence="5" key="1">
    <citation type="submission" date="2025-08" db="UniProtKB">
        <authorList>
            <consortium name="RefSeq"/>
        </authorList>
    </citation>
    <scope>IDENTIFICATION</scope>
    <source>
        <tissue evidence="5">Testes</tissue>
    </source>
</reference>